<accession>A0A8S4RDS3</accession>
<dbReference type="Proteomes" id="UP000838756">
    <property type="component" value="Unassembled WGS sequence"/>
</dbReference>
<dbReference type="GO" id="GO:0005783">
    <property type="term" value="C:endoplasmic reticulum"/>
    <property type="evidence" value="ECO:0007669"/>
    <property type="project" value="TreeGrafter"/>
</dbReference>
<feature type="compositionally biased region" description="Basic and acidic residues" evidence="2">
    <location>
        <begin position="731"/>
        <end position="756"/>
    </location>
</feature>
<sequence>MELINDNFSKENETVCYSEVTDYGDIVCNVINKVICVESSSWVSDEETLDLKCTIKPPNIFKPRDRDLNMRATRQGRNLLDLNGFAPIHFPLTSYSTNPRTETKEEMKHTYGDTLYFNNLHLIPDPLKKNLADSIITGEEKNKSDMYETKEAERPQRPDYYPSLAGITSFFSGVLNVMGAIFQKRTNSQTSQYYDCFEDYNDQQMAPTPWQSSNIEVQNKNEREPFILASNNEVNTNLELEMSADCKLAASNCEEKLNQVRLLLTNKNKINDKPSKFRSSRPRKTFVEAGSVEDSFEDAFPPEDLMSDPNDPYIEFYIPYNLHHEEFIYADAPKVQTEMCTKEPVDKNNSLPVCYKEKANLNEKTVINDNSSLNSEEIVSSCEDKLGKLKALLQKGKPVVKNHPESTHKEPQITNPITLPVHRLENDKDMPNETVFGIEINSTELQNSQDSEYFNEVTGKFFSSSVESDDSFQIVFSDSPRSCRRRIPSECDSEDSFIVFEESPDSCYTAHDVFGEEVIDANHSDSDSDIEEDSGTTCKLAHNLSRTFGDLTDDSLYSHDVVDSVKVCNEICNNKVNEKEVIVDPRRGLLQSDAKKSEKQKLPPKKVTFSTQPPKVHVMRVWAFAARQARAGHWERHARDRERFKRRIADVEMAISWVFKRQHRTRVVFQRFRPWWNAERRRELAEKKEKEEREKEQKKEKEITEFNGEVNIINETEEAIDNIDSKYQQPTKKENLDDDERSKKAMECNGTEKKNDLSPNNESDDLSNTDQLDTEISKPVENLHNNITLIQQYSNASINNCKDLELCDDLIEITPGRKKKIQIVTTDDIELSNKFQELKAQDVNT</sequence>
<proteinExistence type="predicted"/>
<dbReference type="GO" id="GO:0019888">
    <property type="term" value="F:protein phosphatase regulator activity"/>
    <property type="evidence" value="ECO:0007669"/>
    <property type="project" value="TreeGrafter"/>
</dbReference>
<dbReference type="OrthoDB" id="5976067at2759"/>
<reference evidence="3" key="1">
    <citation type="submission" date="2022-03" db="EMBL/GenBank/DDBJ databases">
        <authorList>
            <person name="Lindestad O."/>
        </authorList>
    </citation>
    <scope>NUCLEOTIDE SEQUENCE</scope>
</reference>
<name>A0A8S4RDS3_9NEOP</name>
<dbReference type="GO" id="GO:0034976">
    <property type="term" value="P:response to endoplasmic reticulum stress"/>
    <property type="evidence" value="ECO:0007669"/>
    <property type="project" value="TreeGrafter"/>
</dbReference>
<organism evidence="3 4">
    <name type="scientific">Pararge aegeria aegeria</name>
    <dbReference type="NCBI Taxonomy" id="348720"/>
    <lineage>
        <taxon>Eukaryota</taxon>
        <taxon>Metazoa</taxon>
        <taxon>Ecdysozoa</taxon>
        <taxon>Arthropoda</taxon>
        <taxon>Hexapoda</taxon>
        <taxon>Insecta</taxon>
        <taxon>Pterygota</taxon>
        <taxon>Neoptera</taxon>
        <taxon>Endopterygota</taxon>
        <taxon>Lepidoptera</taxon>
        <taxon>Glossata</taxon>
        <taxon>Ditrysia</taxon>
        <taxon>Papilionoidea</taxon>
        <taxon>Nymphalidae</taxon>
        <taxon>Satyrinae</taxon>
        <taxon>Satyrini</taxon>
        <taxon>Parargina</taxon>
        <taxon>Pararge</taxon>
    </lineage>
</organism>
<dbReference type="InterPro" id="IPR051254">
    <property type="entry name" value="PPP1R15"/>
</dbReference>
<dbReference type="GO" id="GO:0000164">
    <property type="term" value="C:protein phosphatase type 1 complex"/>
    <property type="evidence" value="ECO:0007669"/>
    <property type="project" value="TreeGrafter"/>
</dbReference>
<evidence type="ECO:0000256" key="2">
    <source>
        <dbReference type="SAM" id="MobiDB-lite"/>
    </source>
</evidence>
<comment type="caution">
    <text evidence="3">The sequence shown here is derived from an EMBL/GenBank/DDBJ whole genome shotgun (WGS) entry which is preliminary data.</text>
</comment>
<keyword evidence="4" id="KW-1185">Reference proteome</keyword>
<dbReference type="AlphaFoldDB" id="A0A8S4RDS3"/>
<protein>
    <submittedName>
        <fullName evidence="3">Jg13286 protein</fullName>
    </submittedName>
</protein>
<dbReference type="PANTHER" id="PTHR16489:SF12">
    <property type="entry name" value="GH11727P"/>
    <property type="match status" value="1"/>
</dbReference>
<feature type="coiled-coil region" evidence="1">
    <location>
        <begin position="677"/>
        <end position="705"/>
    </location>
</feature>
<gene>
    <name evidence="3" type="primary">jg13286</name>
    <name evidence="3" type="ORF">PAEG_LOCUS13089</name>
</gene>
<dbReference type="EMBL" id="CAKXAJ010025124">
    <property type="protein sequence ID" value="CAH2235428.1"/>
    <property type="molecule type" value="Genomic_DNA"/>
</dbReference>
<evidence type="ECO:0000256" key="1">
    <source>
        <dbReference type="SAM" id="Coils"/>
    </source>
</evidence>
<feature type="region of interest" description="Disordered" evidence="2">
    <location>
        <begin position="715"/>
        <end position="770"/>
    </location>
</feature>
<keyword evidence="1" id="KW-0175">Coiled coil</keyword>
<evidence type="ECO:0000313" key="3">
    <source>
        <dbReference type="EMBL" id="CAH2235428.1"/>
    </source>
</evidence>
<dbReference type="PANTHER" id="PTHR16489">
    <property type="entry name" value="GH11727P"/>
    <property type="match status" value="1"/>
</dbReference>
<evidence type="ECO:0000313" key="4">
    <source>
        <dbReference type="Proteomes" id="UP000838756"/>
    </source>
</evidence>